<dbReference type="PANTHER" id="PTHR33164">
    <property type="entry name" value="TRANSCRIPTIONAL REGULATOR, MARR FAMILY"/>
    <property type="match status" value="1"/>
</dbReference>
<feature type="domain" description="HTH marR-type" evidence="6">
    <location>
        <begin position="1"/>
        <end position="134"/>
    </location>
</feature>
<dbReference type="AlphaFoldDB" id="A0A2U1T3Y5"/>
<dbReference type="Pfam" id="PF22381">
    <property type="entry name" value="Staph_reg_Sar_Rot"/>
    <property type="match status" value="1"/>
</dbReference>
<evidence type="ECO:0000259" key="6">
    <source>
        <dbReference type="PROSITE" id="PS50995"/>
    </source>
</evidence>
<dbReference type="InterPro" id="IPR039422">
    <property type="entry name" value="MarR/SlyA-like"/>
</dbReference>
<dbReference type="InterPro" id="IPR036388">
    <property type="entry name" value="WH-like_DNA-bd_sf"/>
</dbReference>
<evidence type="ECO:0000256" key="4">
    <source>
        <dbReference type="ARBA" id="ARBA00023125"/>
    </source>
</evidence>
<dbReference type="InterPro" id="IPR055166">
    <property type="entry name" value="Transc_reg_Sar_Rot_HTH"/>
</dbReference>
<dbReference type="GO" id="GO:0003700">
    <property type="term" value="F:DNA-binding transcription factor activity"/>
    <property type="evidence" value="ECO:0007669"/>
    <property type="project" value="InterPro"/>
</dbReference>
<dbReference type="GO" id="GO:0006950">
    <property type="term" value="P:response to stress"/>
    <property type="evidence" value="ECO:0007669"/>
    <property type="project" value="TreeGrafter"/>
</dbReference>
<keyword evidence="5" id="KW-0804">Transcription</keyword>
<evidence type="ECO:0000256" key="2">
    <source>
        <dbReference type="ARBA" id="ARBA00022490"/>
    </source>
</evidence>
<sequence length="144" mass="16156">MVCFSLYSATRATTRAYTELLEPWGLTYTQYLVLVVLWAEGPQPVHEMGSLLQLDSGTLSPLLKRMQSKGLLERRRDSDDNRVVTIVPTEKAIELRDELDHIPLAIAQATGLPDVSAARELIETLHSLTLAMREINSNERQPTP</sequence>
<organism evidence="7 8">
    <name type="scientific">Homoserinimonas hongtaonis</name>
    <dbReference type="NCBI Taxonomy" id="2079791"/>
    <lineage>
        <taxon>Bacteria</taxon>
        <taxon>Bacillati</taxon>
        <taxon>Actinomycetota</taxon>
        <taxon>Actinomycetes</taxon>
        <taxon>Micrococcales</taxon>
        <taxon>Microbacteriaceae</taxon>
        <taxon>Homoserinimonas</taxon>
    </lineage>
</organism>
<dbReference type="PANTHER" id="PTHR33164:SF5">
    <property type="entry name" value="ORGANIC HYDROPEROXIDE RESISTANCE TRANSCRIPTIONAL REGULATOR"/>
    <property type="match status" value="1"/>
</dbReference>
<protein>
    <submittedName>
        <fullName evidence="7">MarR family transcriptional regulator</fullName>
    </submittedName>
</protein>
<evidence type="ECO:0000313" key="7">
    <source>
        <dbReference type="EMBL" id="PWB98568.1"/>
    </source>
</evidence>
<name>A0A2U1T3Y5_9MICO</name>
<gene>
    <name evidence="7" type="ORF">DF220_10635</name>
</gene>
<evidence type="ECO:0000256" key="5">
    <source>
        <dbReference type="ARBA" id="ARBA00023163"/>
    </source>
</evidence>
<accession>A0A2U1T3Y5</accession>
<dbReference type="Proteomes" id="UP000244978">
    <property type="component" value="Unassembled WGS sequence"/>
</dbReference>
<reference evidence="8" key="1">
    <citation type="submission" date="2018-04" db="EMBL/GenBank/DDBJ databases">
        <authorList>
            <person name="Liu S."/>
            <person name="Wang Z."/>
            <person name="Li J."/>
        </authorList>
    </citation>
    <scope>NUCLEOTIDE SEQUENCE [LARGE SCALE GENOMIC DNA]</scope>
    <source>
        <strain evidence="8">S1194</strain>
    </source>
</reference>
<evidence type="ECO:0000256" key="1">
    <source>
        <dbReference type="ARBA" id="ARBA00004496"/>
    </source>
</evidence>
<comment type="subcellular location">
    <subcellularLocation>
        <location evidence="1">Cytoplasm</location>
    </subcellularLocation>
</comment>
<dbReference type="SMART" id="SM00347">
    <property type="entry name" value="HTH_MARR"/>
    <property type="match status" value="1"/>
</dbReference>
<keyword evidence="4" id="KW-0238">DNA-binding</keyword>
<keyword evidence="3" id="KW-0805">Transcription regulation</keyword>
<dbReference type="InterPro" id="IPR000835">
    <property type="entry name" value="HTH_MarR-typ"/>
</dbReference>
<dbReference type="EMBL" id="QEEX01000001">
    <property type="protein sequence ID" value="PWB98568.1"/>
    <property type="molecule type" value="Genomic_DNA"/>
</dbReference>
<keyword evidence="8" id="KW-1185">Reference proteome</keyword>
<dbReference type="Gene3D" id="1.10.10.10">
    <property type="entry name" value="Winged helix-like DNA-binding domain superfamily/Winged helix DNA-binding domain"/>
    <property type="match status" value="1"/>
</dbReference>
<comment type="caution">
    <text evidence="7">The sequence shown here is derived from an EMBL/GenBank/DDBJ whole genome shotgun (WGS) entry which is preliminary data.</text>
</comment>
<dbReference type="GO" id="GO:0005737">
    <property type="term" value="C:cytoplasm"/>
    <property type="evidence" value="ECO:0007669"/>
    <property type="project" value="UniProtKB-SubCell"/>
</dbReference>
<proteinExistence type="predicted"/>
<dbReference type="PROSITE" id="PS50995">
    <property type="entry name" value="HTH_MARR_2"/>
    <property type="match status" value="1"/>
</dbReference>
<evidence type="ECO:0000256" key="3">
    <source>
        <dbReference type="ARBA" id="ARBA00023015"/>
    </source>
</evidence>
<evidence type="ECO:0000313" key="8">
    <source>
        <dbReference type="Proteomes" id="UP000244978"/>
    </source>
</evidence>
<keyword evidence="2" id="KW-0963">Cytoplasm</keyword>
<dbReference type="SUPFAM" id="SSF46785">
    <property type="entry name" value="Winged helix' DNA-binding domain"/>
    <property type="match status" value="1"/>
</dbReference>
<dbReference type="InterPro" id="IPR036390">
    <property type="entry name" value="WH_DNA-bd_sf"/>
</dbReference>